<reference evidence="2 3" key="1">
    <citation type="journal article" date="2024" name="Plant J.">
        <title>Genome sequences and population genomics reveal climatic adaptation and genomic divergence between two closely related sweetgum species.</title>
        <authorList>
            <person name="Xu W.Q."/>
            <person name="Ren C.Q."/>
            <person name="Zhang X.Y."/>
            <person name="Comes H.P."/>
            <person name="Liu X.H."/>
            <person name="Li Y.G."/>
            <person name="Kettle C.J."/>
            <person name="Jalonen R."/>
            <person name="Gaisberger H."/>
            <person name="Ma Y.Z."/>
            <person name="Qiu Y.X."/>
        </authorList>
    </citation>
    <scope>NUCLEOTIDE SEQUENCE [LARGE SCALE GENOMIC DNA]</scope>
    <source>
        <strain evidence="2">Hangzhou</strain>
    </source>
</reference>
<name>A0AAP0RR08_LIQFO</name>
<keyword evidence="3" id="KW-1185">Reference proteome</keyword>
<dbReference type="PANTHER" id="PTHR33878">
    <property type="entry name" value="OS08G0559000 PROTEIN"/>
    <property type="match status" value="1"/>
</dbReference>
<dbReference type="PANTHER" id="PTHR33878:SF4">
    <property type="entry name" value="OS08G0558900 PROTEIN"/>
    <property type="match status" value="1"/>
</dbReference>
<sequence length="87" mass="10031">MAMRTVVSRGPLTRRLMESTRRTATSTRYFSDGTGRVLGEEERAAENVYIKKMERERMEKLKLKAEKEKAAAEKEKGEKKAEESYKG</sequence>
<gene>
    <name evidence="2" type="ORF">L1049_011128</name>
</gene>
<organism evidence="2 3">
    <name type="scientific">Liquidambar formosana</name>
    <name type="common">Formosan gum</name>
    <dbReference type="NCBI Taxonomy" id="63359"/>
    <lineage>
        <taxon>Eukaryota</taxon>
        <taxon>Viridiplantae</taxon>
        <taxon>Streptophyta</taxon>
        <taxon>Embryophyta</taxon>
        <taxon>Tracheophyta</taxon>
        <taxon>Spermatophyta</taxon>
        <taxon>Magnoliopsida</taxon>
        <taxon>eudicotyledons</taxon>
        <taxon>Gunneridae</taxon>
        <taxon>Pentapetalae</taxon>
        <taxon>Saxifragales</taxon>
        <taxon>Altingiaceae</taxon>
        <taxon>Liquidambar</taxon>
    </lineage>
</organism>
<protein>
    <recommendedName>
        <fullName evidence="4">Mitochondrial ATPase inhibitor</fullName>
    </recommendedName>
</protein>
<evidence type="ECO:0000313" key="3">
    <source>
        <dbReference type="Proteomes" id="UP001415857"/>
    </source>
</evidence>
<evidence type="ECO:0000313" key="2">
    <source>
        <dbReference type="EMBL" id="KAK9282903.1"/>
    </source>
</evidence>
<dbReference type="Proteomes" id="UP001415857">
    <property type="component" value="Unassembled WGS sequence"/>
</dbReference>
<dbReference type="InterPro" id="IPR045284">
    <property type="entry name" value="At2g27730-like"/>
</dbReference>
<feature type="region of interest" description="Disordered" evidence="1">
    <location>
        <begin position="65"/>
        <end position="87"/>
    </location>
</feature>
<dbReference type="EMBL" id="JBBPBK010000006">
    <property type="protein sequence ID" value="KAK9282903.1"/>
    <property type="molecule type" value="Genomic_DNA"/>
</dbReference>
<proteinExistence type="predicted"/>
<comment type="caution">
    <text evidence="2">The sequence shown here is derived from an EMBL/GenBank/DDBJ whole genome shotgun (WGS) entry which is preliminary data.</text>
</comment>
<dbReference type="AlphaFoldDB" id="A0AAP0RR08"/>
<evidence type="ECO:0008006" key="4">
    <source>
        <dbReference type="Google" id="ProtNLM"/>
    </source>
</evidence>
<evidence type="ECO:0000256" key="1">
    <source>
        <dbReference type="SAM" id="MobiDB-lite"/>
    </source>
</evidence>
<accession>A0AAP0RR08</accession>